<protein>
    <submittedName>
        <fullName evidence="1">Uncharacterized protein</fullName>
    </submittedName>
</protein>
<dbReference type="EMBL" id="KZ502485">
    <property type="protein sequence ID" value="PKU77907.1"/>
    <property type="molecule type" value="Genomic_DNA"/>
</dbReference>
<name>A0A2I0WQH4_9ASPA</name>
<accession>A0A2I0WQH4</accession>
<organism evidence="1 2">
    <name type="scientific">Dendrobium catenatum</name>
    <dbReference type="NCBI Taxonomy" id="906689"/>
    <lineage>
        <taxon>Eukaryota</taxon>
        <taxon>Viridiplantae</taxon>
        <taxon>Streptophyta</taxon>
        <taxon>Embryophyta</taxon>
        <taxon>Tracheophyta</taxon>
        <taxon>Spermatophyta</taxon>
        <taxon>Magnoliopsida</taxon>
        <taxon>Liliopsida</taxon>
        <taxon>Asparagales</taxon>
        <taxon>Orchidaceae</taxon>
        <taxon>Epidendroideae</taxon>
        <taxon>Malaxideae</taxon>
        <taxon>Dendrobiinae</taxon>
        <taxon>Dendrobium</taxon>
    </lineage>
</organism>
<reference evidence="1 2" key="2">
    <citation type="journal article" date="2017" name="Nature">
        <title>The Apostasia genome and the evolution of orchids.</title>
        <authorList>
            <person name="Zhang G.Q."/>
            <person name="Liu K.W."/>
            <person name="Li Z."/>
            <person name="Lohaus R."/>
            <person name="Hsiao Y.Y."/>
            <person name="Niu S.C."/>
            <person name="Wang J.Y."/>
            <person name="Lin Y.C."/>
            <person name="Xu Q."/>
            <person name="Chen L.J."/>
            <person name="Yoshida K."/>
            <person name="Fujiwara S."/>
            <person name="Wang Z.W."/>
            <person name="Zhang Y.Q."/>
            <person name="Mitsuda N."/>
            <person name="Wang M."/>
            <person name="Liu G.H."/>
            <person name="Pecoraro L."/>
            <person name="Huang H.X."/>
            <person name="Xiao X.J."/>
            <person name="Lin M."/>
            <person name="Wu X.Y."/>
            <person name="Wu W.L."/>
            <person name="Chen Y.Y."/>
            <person name="Chang S.B."/>
            <person name="Sakamoto S."/>
            <person name="Ohme-Takagi M."/>
            <person name="Yagi M."/>
            <person name="Zeng S.J."/>
            <person name="Shen C.Y."/>
            <person name="Yeh C.M."/>
            <person name="Luo Y.B."/>
            <person name="Tsai W.C."/>
            <person name="Van de Peer Y."/>
            <person name="Liu Z.J."/>
        </authorList>
    </citation>
    <scope>NUCLEOTIDE SEQUENCE [LARGE SCALE GENOMIC DNA]</scope>
    <source>
        <tissue evidence="1">The whole plant</tissue>
    </source>
</reference>
<reference evidence="1 2" key="1">
    <citation type="journal article" date="2016" name="Sci. Rep.">
        <title>The Dendrobium catenatum Lindl. genome sequence provides insights into polysaccharide synthase, floral development and adaptive evolution.</title>
        <authorList>
            <person name="Zhang G.Q."/>
            <person name="Xu Q."/>
            <person name="Bian C."/>
            <person name="Tsai W.C."/>
            <person name="Yeh C.M."/>
            <person name="Liu K.W."/>
            <person name="Yoshida K."/>
            <person name="Zhang L.S."/>
            <person name="Chang S.B."/>
            <person name="Chen F."/>
            <person name="Shi Y."/>
            <person name="Su Y.Y."/>
            <person name="Zhang Y.Q."/>
            <person name="Chen L.J."/>
            <person name="Yin Y."/>
            <person name="Lin M."/>
            <person name="Huang H."/>
            <person name="Deng H."/>
            <person name="Wang Z.W."/>
            <person name="Zhu S.L."/>
            <person name="Zhao X."/>
            <person name="Deng C."/>
            <person name="Niu S.C."/>
            <person name="Huang J."/>
            <person name="Wang M."/>
            <person name="Liu G.H."/>
            <person name="Yang H.J."/>
            <person name="Xiao X.J."/>
            <person name="Hsiao Y.Y."/>
            <person name="Wu W.L."/>
            <person name="Chen Y.Y."/>
            <person name="Mitsuda N."/>
            <person name="Ohme-Takagi M."/>
            <person name="Luo Y.B."/>
            <person name="Van de Peer Y."/>
            <person name="Liu Z.J."/>
        </authorList>
    </citation>
    <scope>NUCLEOTIDE SEQUENCE [LARGE SCALE GENOMIC DNA]</scope>
    <source>
        <tissue evidence="1">The whole plant</tissue>
    </source>
</reference>
<evidence type="ECO:0000313" key="2">
    <source>
        <dbReference type="Proteomes" id="UP000233837"/>
    </source>
</evidence>
<sequence>MMSKAIPLSCHGWPSRQPGLDYILMLAAGGSVKAFSPMLLQRLALDIRQPDPPAWLFSGALHQSYDVFGAMVYFISESL</sequence>
<evidence type="ECO:0000313" key="1">
    <source>
        <dbReference type="EMBL" id="PKU77907.1"/>
    </source>
</evidence>
<proteinExistence type="predicted"/>
<gene>
    <name evidence="1" type="ORF">MA16_Dca023487</name>
</gene>
<dbReference type="Proteomes" id="UP000233837">
    <property type="component" value="Unassembled WGS sequence"/>
</dbReference>
<dbReference type="AlphaFoldDB" id="A0A2I0WQH4"/>
<keyword evidence="2" id="KW-1185">Reference proteome</keyword>